<dbReference type="Gene3D" id="2.170.150.40">
    <property type="entry name" value="Domain of unknown function (DUF427)"/>
    <property type="match status" value="2"/>
</dbReference>
<feature type="domain" description="DUF427" evidence="1">
    <location>
        <begin position="154"/>
        <end position="246"/>
    </location>
</feature>
<dbReference type="Pfam" id="PF04248">
    <property type="entry name" value="NTP_transf_9"/>
    <property type="match status" value="2"/>
</dbReference>
<organism evidence="2 3">
    <name type="scientific">Alkalilimnicola ehrlichii</name>
    <dbReference type="NCBI Taxonomy" id="351052"/>
    <lineage>
        <taxon>Bacteria</taxon>
        <taxon>Pseudomonadati</taxon>
        <taxon>Pseudomonadota</taxon>
        <taxon>Gammaproteobacteria</taxon>
        <taxon>Chromatiales</taxon>
        <taxon>Ectothiorhodospiraceae</taxon>
        <taxon>Alkalilimnicola</taxon>
    </lineage>
</organism>
<keyword evidence="3" id="KW-1185">Reference proteome</keyword>
<dbReference type="OrthoDB" id="4565346at2"/>
<dbReference type="PANTHER" id="PTHR34310">
    <property type="entry name" value="DUF427 DOMAIN PROTEIN (AFU_ORTHOLOGUE AFUA_3G02220)"/>
    <property type="match status" value="1"/>
</dbReference>
<dbReference type="AlphaFoldDB" id="A0A3E0X0J2"/>
<evidence type="ECO:0000259" key="1">
    <source>
        <dbReference type="Pfam" id="PF04248"/>
    </source>
</evidence>
<proteinExistence type="predicted"/>
<dbReference type="Proteomes" id="UP000256763">
    <property type="component" value="Unassembled WGS sequence"/>
</dbReference>
<dbReference type="RefSeq" id="WP_116301454.1">
    <property type="nucleotide sequence ID" value="NZ_NFZV01000004.1"/>
</dbReference>
<dbReference type="PANTHER" id="PTHR34310:SF9">
    <property type="entry name" value="BLR5716 PROTEIN"/>
    <property type="match status" value="1"/>
</dbReference>
<name>A0A3E0X0J2_9GAMM</name>
<protein>
    <recommendedName>
        <fullName evidence="1">DUF427 domain-containing protein</fullName>
    </recommendedName>
</protein>
<dbReference type="EMBL" id="NFZW01000005">
    <property type="protein sequence ID" value="RFA38139.1"/>
    <property type="molecule type" value="Genomic_DNA"/>
</dbReference>
<reference evidence="3" key="1">
    <citation type="submission" date="2017-05" db="EMBL/GenBank/DDBJ databases">
        <authorList>
            <person name="Sharma S."/>
            <person name="Sidhu C."/>
            <person name="Pinnaka A.K."/>
        </authorList>
    </citation>
    <scope>NUCLEOTIDE SEQUENCE [LARGE SCALE GENOMIC DNA]</scope>
    <source>
        <strain evidence="3">AK93</strain>
    </source>
</reference>
<feature type="domain" description="DUF427" evidence="1">
    <location>
        <begin position="33"/>
        <end position="121"/>
    </location>
</feature>
<gene>
    <name evidence="2" type="ORF">CAL65_07385</name>
</gene>
<evidence type="ECO:0000313" key="3">
    <source>
        <dbReference type="Proteomes" id="UP000256763"/>
    </source>
</evidence>
<sequence length="259" mass="29822">MKVEGYGSLSPLSLAYEPDMPQCVPMPKRIRGLLAGEVIVDSQQAVLVREVGKVPVYYFPQDDIRMDLLKRSGEQFTCPRKGAGELWNLSTTEQMVPRAAWSLTQPTSAVGVLRGWLAFEWGALHTWFEEEEQVYVHPRDPYTRIDILASARDIRIAIAGEELAASRRPFMLLETGLLPRYYLPRLDVWADRLIPSETVTHCPYKGQAHYYHVEVRGRVYEDIVWYYPCPQLEVARIANLLCFYQESVDEFWVDGVNKH</sequence>
<dbReference type="InterPro" id="IPR007361">
    <property type="entry name" value="DUF427"/>
</dbReference>
<accession>A0A3E0X0J2</accession>
<evidence type="ECO:0000313" key="2">
    <source>
        <dbReference type="EMBL" id="RFA38139.1"/>
    </source>
</evidence>
<dbReference type="InterPro" id="IPR038694">
    <property type="entry name" value="DUF427_sf"/>
</dbReference>
<comment type="caution">
    <text evidence="2">The sequence shown here is derived from an EMBL/GenBank/DDBJ whole genome shotgun (WGS) entry which is preliminary data.</text>
</comment>